<accession>A0A5M8PQS9</accession>
<dbReference type="PANTHER" id="PTHR46494">
    <property type="entry name" value="CORA FAMILY METAL ION TRANSPORTER (EUROFUNG)"/>
    <property type="match status" value="1"/>
</dbReference>
<proteinExistence type="predicted"/>
<dbReference type="EMBL" id="VXIT01000007">
    <property type="protein sequence ID" value="KAA6411327.1"/>
    <property type="molecule type" value="Genomic_DNA"/>
</dbReference>
<feature type="transmembrane region" description="Helical" evidence="2">
    <location>
        <begin position="369"/>
        <end position="389"/>
    </location>
</feature>
<dbReference type="OrthoDB" id="2830640at2759"/>
<dbReference type="Gene3D" id="1.20.58.340">
    <property type="entry name" value="Magnesium transport protein CorA, transmembrane region"/>
    <property type="match status" value="1"/>
</dbReference>
<dbReference type="GO" id="GO:0000287">
    <property type="term" value="F:magnesium ion binding"/>
    <property type="evidence" value="ECO:0007669"/>
    <property type="project" value="TreeGrafter"/>
</dbReference>
<name>A0A5M8PQS9_9LECA</name>
<sequence>MNSRNSDDAQVDTIQRVNGSWRSTRITRRELCASATGLSDIVIAFLSTEAALPLPHKIANNDLSSHFKIPPSFWTSVAQAASGFFGVQDNRAANRDLISYTSFFRFLIKETSPEQNTTVDKKASYNWHKAGFFTSWQCRNASVILCFDLPRFLQESISKSIMSSGTAIRAEDLFAVHAIIVGEIVVLYDRAVWSMRDLVRGFEQNRVSPLDYDPQPNYAEVHEMARHVIHSTEMLEMALEVVAGMIREHEQFFNDHPSALVHYKRAGNELRYQSTILKCIHLRSKALKERLNNEINLAINVVAQHDSHLSVLISEATQADNAAVKTISILGLTFLPGTFVCAVFSTSFFNFSPATSTGAQHWVLSNKFWVYWAVAIPVTVLVFVCWFAWQRREASRQQKLYAKRFAAGLPKYSK</sequence>
<organism evidence="3 4">
    <name type="scientific">Lasallia pustulata</name>
    <dbReference type="NCBI Taxonomy" id="136370"/>
    <lineage>
        <taxon>Eukaryota</taxon>
        <taxon>Fungi</taxon>
        <taxon>Dikarya</taxon>
        <taxon>Ascomycota</taxon>
        <taxon>Pezizomycotina</taxon>
        <taxon>Lecanoromycetes</taxon>
        <taxon>OSLEUM clade</taxon>
        <taxon>Umbilicariomycetidae</taxon>
        <taxon>Umbilicariales</taxon>
        <taxon>Umbilicariaceae</taxon>
        <taxon>Lasallia</taxon>
    </lineage>
</organism>
<evidence type="ECO:0000256" key="1">
    <source>
        <dbReference type="ARBA" id="ARBA00004651"/>
    </source>
</evidence>
<evidence type="ECO:0008006" key="5">
    <source>
        <dbReference type="Google" id="ProtNLM"/>
    </source>
</evidence>
<dbReference type="GO" id="GO:0050897">
    <property type="term" value="F:cobalt ion binding"/>
    <property type="evidence" value="ECO:0007669"/>
    <property type="project" value="TreeGrafter"/>
</dbReference>
<dbReference type="AlphaFoldDB" id="A0A5M8PQS9"/>
<keyword evidence="2" id="KW-0472">Membrane</keyword>
<dbReference type="PANTHER" id="PTHR46494:SF1">
    <property type="entry name" value="CORA FAMILY METAL ION TRANSPORTER (EUROFUNG)"/>
    <property type="match status" value="1"/>
</dbReference>
<evidence type="ECO:0000313" key="3">
    <source>
        <dbReference type="EMBL" id="KAA6411327.1"/>
    </source>
</evidence>
<feature type="transmembrane region" description="Helical" evidence="2">
    <location>
        <begin position="327"/>
        <end position="349"/>
    </location>
</feature>
<reference evidence="3 4" key="1">
    <citation type="submission" date="2019-09" db="EMBL/GenBank/DDBJ databases">
        <title>The hologenome of the rock-dwelling lichen Lasallia pustulata.</title>
        <authorList>
            <person name="Greshake Tzovaras B."/>
            <person name="Segers F."/>
            <person name="Bicker A."/>
            <person name="Dal Grande F."/>
            <person name="Otte J."/>
            <person name="Hankeln T."/>
            <person name="Schmitt I."/>
            <person name="Ebersberger I."/>
        </authorList>
    </citation>
    <scope>NUCLEOTIDE SEQUENCE [LARGE SCALE GENOMIC DNA]</scope>
    <source>
        <strain evidence="3">A1-1</strain>
    </source>
</reference>
<dbReference type="Proteomes" id="UP000324767">
    <property type="component" value="Unassembled WGS sequence"/>
</dbReference>
<dbReference type="GO" id="GO:0015087">
    <property type="term" value="F:cobalt ion transmembrane transporter activity"/>
    <property type="evidence" value="ECO:0007669"/>
    <property type="project" value="TreeGrafter"/>
</dbReference>
<evidence type="ECO:0000256" key="2">
    <source>
        <dbReference type="SAM" id="Phobius"/>
    </source>
</evidence>
<keyword evidence="2" id="KW-1133">Transmembrane helix</keyword>
<gene>
    <name evidence="3" type="ORF">FRX48_04607</name>
</gene>
<dbReference type="GO" id="GO:0005886">
    <property type="term" value="C:plasma membrane"/>
    <property type="evidence" value="ECO:0007669"/>
    <property type="project" value="UniProtKB-SubCell"/>
</dbReference>
<protein>
    <recommendedName>
        <fullName evidence="5">Mg2+ transporter protein, CorA-like/Zinc transport protein ZntB</fullName>
    </recommendedName>
</protein>
<comment type="caution">
    <text evidence="3">The sequence shown here is derived from an EMBL/GenBank/DDBJ whole genome shotgun (WGS) entry which is preliminary data.</text>
</comment>
<comment type="subcellular location">
    <subcellularLocation>
        <location evidence="1">Cell membrane</location>
        <topology evidence="1">Multi-pass membrane protein</topology>
    </subcellularLocation>
</comment>
<evidence type="ECO:0000313" key="4">
    <source>
        <dbReference type="Proteomes" id="UP000324767"/>
    </source>
</evidence>
<keyword evidence="2" id="KW-0812">Transmembrane</keyword>
<dbReference type="GO" id="GO:0015095">
    <property type="term" value="F:magnesium ion transmembrane transporter activity"/>
    <property type="evidence" value="ECO:0007669"/>
    <property type="project" value="TreeGrafter"/>
</dbReference>